<evidence type="ECO:0000256" key="5">
    <source>
        <dbReference type="ARBA" id="ARBA00022679"/>
    </source>
</evidence>
<dbReference type="Pfam" id="PF00069">
    <property type="entry name" value="Pkinase"/>
    <property type="match status" value="1"/>
</dbReference>
<protein>
    <recommendedName>
        <fullName evidence="2">non-specific serine/threonine protein kinase</fullName>
        <ecNumber evidence="2">2.7.11.1</ecNumber>
    </recommendedName>
</protein>
<keyword evidence="3" id="KW-1003">Cell membrane</keyword>
<keyword evidence="5" id="KW-0808">Transferase</keyword>
<dbReference type="InterPro" id="IPR011009">
    <property type="entry name" value="Kinase-like_dom_sf"/>
</dbReference>
<dbReference type="PROSITE" id="PS50011">
    <property type="entry name" value="PROTEIN_KINASE_DOM"/>
    <property type="match status" value="1"/>
</dbReference>
<keyword evidence="11 15" id="KW-0472">Membrane</keyword>
<dbReference type="InterPro" id="IPR026954">
    <property type="entry name" value="PknH-like_Extracell"/>
</dbReference>
<feature type="domain" description="Protein kinase" evidence="16">
    <location>
        <begin position="12"/>
        <end position="277"/>
    </location>
</feature>
<dbReference type="PROSITE" id="PS00108">
    <property type="entry name" value="PROTEIN_KINASE_ST"/>
    <property type="match status" value="1"/>
</dbReference>
<reference evidence="17 18" key="1">
    <citation type="journal article" date="2019" name="Emerg. Microbes Infect.">
        <title>Comprehensive subspecies identification of 175 nontuberculous mycobacteria species based on 7547 genomic profiles.</title>
        <authorList>
            <person name="Matsumoto Y."/>
            <person name="Kinjo T."/>
            <person name="Motooka D."/>
            <person name="Nabeya D."/>
            <person name="Jung N."/>
            <person name="Uechi K."/>
            <person name="Horii T."/>
            <person name="Iida T."/>
            <person name="Fujita J."/>
            <person name="Nakamura S."/>
        </authorList>
    </citation>
    <scope>NUCLEOTIDE SEQUENCE [LARGE SCALE GENOMIC DNA]</scope>
    <source>
        <strain evidence="17 18">JCM 18113</strain>
    </source>
</reference>
<dbReference type="InterPro" id="IPR038232">
    <property type="entry name" value="PknH-like_Extracell_sf"/>
</dbReference>
<keyword evidence="6 15" id="KW-0812">Transmembrane</keyword>
<dbReference type="Gene3D" id="3.40.1000.70">
    <property type="entry name" value="PknH-like extracellular domain"/>
    <property type="match status" value="1"/>
</dbReference>
<dbReference type="Gene3D" id="1.10.510.10">
    <property type="entry name" value="Transferase(Phosphotransferase) domain 1"/>
    <property type="match status" value="1"/>
</dbReference>
<evidence type="ECO:0000256" key="4">
    <source>
        <dbReference type="ARBA" id="ARBA00022527"/>
    </source>
</evidence>
<dbReference type="SUPFAM" id="SSF56112">
    <property type="entry name" value="Protein kinase-like (PK-like)"/>
    <property type="match status" value="1"/>
</dbReference>
<dbReference type="Proteomes" id="UP000465812">
    <property type="component" value="Chromosome"/>
</dbReference>
<dbReference type="InterPro" id="IPR000719">
    <property type="entry name" value="Prot_kinase_dom"/>
</dbReference>
<dbReference type="Gene3D" id="3.30.200.20">
    <property type="entry name" value="Phosphorylase Kinase, domain 1"/>
    <property type="match status" value="1"/>
</dbReference>
<sequence>MPLTNGQTFAGYKIIRLLGSGGMGEVYLAQHPRLPRRDALKLLPHDWSADAEYRARFNREADVASTLWHPHIVGVHDRGEEDGQLWISMDFVDGLDAARLLIDKYPAGMPVEEVNRIVIGVASALDYAHKQGLLHRDVKPANIMITHLDDDQDEQRVLLADFGIARNVNEISGLTATNFVVGTSHYSAPEQLMSQDLDGRADQYALAASAYHLLAGAPLFPHANQATIIGHQLTTAPPKLAATHPDLMALDPVLAKALAKKPSERFSRCTDFAQAFVSAKVQPRRIPNEHRTGPPTSRGVRAGNSDTVSPNATSAAESRLAPMDKRVAMERVATHDDMREFTTNDAKDSAGKKSNDSGSVRTATSTPRQVAPTALQANRARIPRPKPVIAVAIGVLAALALGYILVVTGHTPRDPGSTHPVDVPPSADPEITFDGMRDFVAAYYADLPGHPDNAWAKLDTHCKDQTGYADFQKFWASIQSVTIVSVRPRDATSVVAQLNYVRRDGTSDSESRWLKVTPVNGAVLLDESGRIGSTNESPPPAPATRAPSTGSPGFSASSIDSVLPSPMEVSRVVRAGNLQIKSTQGMSDNSGLVTPFFCVGLIFGADRTVYSKSGFDAIIDQTLAASTSAPYTAAGPTEVEQTVVVFPTAQQAQAILASSQRQWQSCATGIVHYRVPNTNGEVGWGFNVGAVQLNDDILTASMAGINRESGDSACQQALGIRANVLVGARTCLMPDIPTSATVADPALAGNYAHLLVAEILSRIHD</sequence>
<evidence type="ECO:0000256" key="8">
    <source>
        <dbReference type="ARBA" id="ARBA00022777"/>
    </source>
</evidence>
<dbReference type="RefSeq" id="WP_083093166.1">
    <property type="nucleotide sequence ID" value="NZ_AP022590.1"/>
</dbReference>
<organism evidence="17 18">
    <name type="scientific">Mycobacterium mantenii</name>
    <dbReference type="NCBI Taxonomy" id="560555"/>
    <lineage>
        <taxon>Bacteria</taxon>
        <taxon>Bacillati</taxon>
        <taxon>Actinomycetota</taxon>
        <taxon>Actinomycetes</taxon>
        <taxon>Mycobacteriales</taxon>
        <taxon>Mycobacteriaceae</taxon>
        <taxon>Mycobacterium</taxon>
        <taxon>Mycobacterium avium complex (MAC)</taxon>
    </lineage>
</organism>
<name>A0ABM7JUB5_MYCNT</name>
<feature type="compositionally biased region" description="Low complexity" evidence="14">
    <location>
        <begin position="543"/>
        <end position="552"/>
    </location>
</feature>
<comment type="catalytic activity">
    <reaction evidence="13">
        <text>L-seryl-[protein] + ATP = O-phospho-L-seryl-[protein] + ADP + H(+)</text>
        <dbReference type="Rhea" id="RHEA:17989"/>
        <dbReference type="Rhea" id="RHEA-COMP:9863"/>
        <dbReference type="Rhea" id="RHEA-COMP:11604"/>
        <dbReference type="ChEBI" id="CHEBI:15378"/>
        <dbReference type="ChEBI" id="CHEBI:29999"/>
        <dbReference type="ChEBI" id="CHEBI:30616"/>
        <dbReference type="ChEBI" id="CHEBI:83421"/>
        <dbReference type="ChEBI" id="CHEBI:456216"/>
        <dbReference type="EC" id="2.7.11.1"/>
    </reaction>
</comment>
<comment type="subcellular location">
    <subcellularLocation>
        <location evidence="1">Cell membrane</location>
        <topology evidence="1">Single-pass membrane protein</topology>
    </subcellularLocation>
</comment>
<proteinExistence type="predicted"/>
<comment type="catalytic activity">
    <reaction evidence="12">
        <text>L-threonyl-[protein] + ATP = O-phospho-L-threonyl-[protein] + ADP + H(+)</text>
        <dbReference type="Rhea" id="RHEA:46608"/>
        <dbReference type="Rhea" id="RHEA-COMP:11060"/>
        <dbReference type="Rhea" id="RHEA-COMP:11605"/>
        <dbReference type="ChEBI" id="CHEBI:15378"/>
        <dbReference type="ChEBI" id="CHEBI:30013"/>
        <dbReference type="ChEBI" id="CHEBI:30616"/>
        <dbReference type="ChEBI" id="CHEBI:61977"/>
        <dbReference type="ChEBI" id="CHEBI:456216"/>
        <dbReference type="EC" id="2.7.11.1"/>
    </reaction>
</comment>
<evidence type="ECO:0000256" key="7">
    <source>
        <dbReference type="ARBA" id="ARBA00022741"/>
    </source>
</evidence>
<keyword evidence="4" id="KW-0723">Serine/threonine-protein kinase</keyword>
<dbReference type="Pfam" id="PF14032">
    <property type="entry name" value="PknH_C"/>
    <property type="match status" value="1"/>
</dbReference>
<evidence type="ECO:0000256" key="15">
    <source>
        <dbReference type="SAM" id="Phobius"/>
    </source>
</evidence>
<keyword evidence="9" id="KW-0067">ATP-binding</keyword>
<dbReference type="SMART" id="SM00220">
    <property type="entry name" value="S_TKc"/>
    <property type="match status" value="1"/>
</dbReference>
<evidence type="ECO:0000259" key="16">
    <source>
        <dbReference type="PROSITE" id="PS50011"/>
    </source>
</evidence>
<gene>
    <name evidence="17" type="ORF">MMAN_32960</name>
</gene>
<evidence type="ECO:0000256" key="12">
    <source>
        <dbReference type="ARBA" id="ARBA00047899"/>
    </source>
</evidence>
<dbReference type="PANTHER" id="PTHR43289">
    <property type="entry name" value="MITOGEN-ACTIVATED PROTEIN KINASE KINASE KINASE 20-RELATED"/>
    <property type="match status" value="1"/>
</dbReference>
<keyword evidence="7" id="KW-0547">Nucleotide-binding</keyword>
<evidence type="ECO:0000313" key="18">
    <source>
        <dbReference type="Proteomes" id="UP000465812"/>
    </source>
</evidence>
<evidence type="ECO:0000313" key="17">
    <source>
        <dbReference type="EMBL" id="BBY39162.1"/>
    </source>
</evidence>
<feature type="compositionally biased region" description="Basic and acidic residues" evidence="14">
    <location>
        <begin position="322"/>
        <end position="355"/>
    </location>
</feature>
<evidence type="ECO:0000256" key="9">
    <source>
        <dbReference type="ARBA" id="ARBA00022840"/>
    </source>
</evidence>
<feature type="compositionally biased region" description="Polar residues" evidence="14">
    <location>
        <begin position="356"/>
        <end position="368"/>
    </location>
</feature>
<keyword evidence="10 15" id="KW-1133">Transmembrane helix</keyword>
<evidence type="ECO:0000256" key="13">
    <source>
        <dbReference type="ARBA" id="ARBA00048679"/>
    </source>
</evidence>
<feature type="transmembrane region" description="Helical" evidence="15">
    <location>
        <begin position="388"/>
        <end position="406"/>
    </location>
</feature>
<evidence type="ECO:0000256" key="3">
    <source>
        <dbReference type="ARBA" id="ARBA00022475"/>
    </source>
</evidence>
<keyword evidence="8" id="KW-0418">Kinase</keyword>
<evidence type="ECO:0000256" key="1">
    <source>
        <dbReference type="ARBA" id="ARBA00004162"/>
    </source>
</evidence>
<feature type="compositionally biased region" description="Polar residues" evidence="14">
    <location>
        <begin position="304"/>
        <end position="316"/>
    </location>
</feature>
<evidence type="ECO:0000256" key="2">
    <source>
        <dbReference type="ARBA" id="ARBA00012513"/>
    </source>
</evidence>
<dbReference type="InterPro" id="IPR008271">
    <property type="entry name" value="Ser/Thr_kinase_AS"/>
</dbReference>
<evidence type="ECO:0000256" key="11">
    <source>
        <dbReference type="ARBA" id="ARBA00023136"/>
    </source>
</evidence>
<feature type="region of interest" description="Disordered" evidence="14">
    <location>
        <begin position="529"/>
        <end position="561"/>
    </location>
</feature>
<evidence type="ECO:0000256" key="14">
    <source>
        <dbReference type="SAM" id="MobiDB-lite"/>
    </source>
</evidence>
<dbReference type="EMBL" id="AP022590">
    <property type="protein sequence ID" value="BBY39162.1"/>
    <property type="molecule type" value="Genomic_DNA"/>
</dbReference>
<keyword evidence="18" id="KW-1185">Reference proteome</keyword>
<evidence type="ECO:0000256" key="10">
    <source>
        <dbReference type="ARBA" id="ARBA00022989"/>
    </source>
</evidence>
<dbReference type="PANTHER" id="PTHR43289:SF6">
    <property type="entry name" value="SERINE_THREONINE-PROTEIN KINASE NEKL-3"/>
    <property type="match status" value="1"/>
</dbReference>
<feature type="region of interest" description="Disordered" evidence="14">
    <location>
        <begin position="284"/>
        <end position="378"/>
    </location>
</feature>
<evidence type="ECO:0000256" key="6">
    <source>
        <dbReference type="ARBA" id="ARBA00022692"/>
    </source>
</evidence>
<dbReference type="CDD" id="cd14014">
    <property type="entry name" value="STKc_PknB_like"/>
    <property type="match status" value="1"/>
</dbReference>
<accession>A0ABM7JUB5</accession>
<dbReference type="EC" id="2.7.11.1" evidence="2"/>